<comment type="similarity">
    <text evidence="2 12">Belongs to the amiloride-sensitive sodium channel (TC 1.A.6) family.</text>
</comment>
<dbReference type="AlphaFoldDB" id="A0AAV6UIR3"/>
<dbReference type="EMBL" id="JAFNEN010000386">
    <property type="protein sequence ID" value="KAG8184129.1"/>
    <property type="molecule type" value="Genomic_DNA"/>
</dbReference>
<dbReference type="InterPro" id="IPR001873">
    <property type="entry name" value="ENaC"/>
</dbReference>
<keyword evidence="17" id="KW-1185">Reference proteome</keyword>
<reference evidence="16 17" key="1">
    <citation type="journal article" date="2022" name="Nat. Ecol. Evol.">
        <title>A masculinizing supergene underlies an exaggerated male reproductive morph in a spider.</title>
        <authorList>
            <person name="Hendrickx F."/>
            <person name="De Corte Z."/>
            <person name="Sonet G."/>
            <person name="Van Belleghem S.M."/>
            <person name="Kostlbacher S."/>
            <person name="Vangestel C."/>
        </authorList>
    </citation>
    <scope>NUCLEOTIDE SEQUENCE [LARGE SCALE GENOMIC DNA]</scope>
    <source>
        <strain evidence="16">W744_W776</strain>
    </source>
</reference>
<evidence type="ECO:0000313" key="17">
    <source>
        <dbReference type="Proteomes" id="UP000827092"/>
    </source>
</evidence>
<keyword evidence="10 12" id="KW-0739">Sodium transport</keyword>
<dbReference type="GO" id="GO:0015280">
    <property type="term" value="F:ligand-gated sodium channel activity"/>
    <property type="evidence" value="ECO:0007669"/>
    <property type="project" value="TreeGrafter"/>
</dbReference>
<feature type="compositionally biased region" description="Polar residues" evidence="13">
    <location>
        <begin position="36"/>
        <end position="55"/>
    </location>
</feature>
<feature type="transmembrane region" description="Helical" evidence="14">
    <location>
        <begin position="325"/>
        <end position="347"/>
    </location>
</feature>
<evidence type="ECO:0000256" key="9">
    <source>
        <dbReference type="ARBA" id="ARBA00023136"/>
    </source>
</evidence>
<dbReference type="Proteomes" id="UP000827092">
    <property type="component" value="Unassembled WGS sequence"/>
</dbReference>
<keyword evidence="7" id="KW-0915">Sodium</keyword>
<evidence type="ECO:0000256" key="4">
    <source>
        <dbReference type="ARBA" id="ARBA00022461"/>
    </source>
</evidence>
<dbReference type="PANTHER" id="PTHR11690:SF248">
    <property type="entry name" value="PICKPOCKET 17, ISOFORM A"/>
    <property type="match status" value="1"/>
</dbReference>
<evidence type="ECO:0000256" key="3">
    <source>
        <dbReference type="ARBA" id="ARBA00022448"/>
    </source>
</evidence>
<gene>
    <name evidence="16" type="ORF">JTE90_008911</name>
</gene>
<dbReference type="Gene3D" id="1.10.287.770">
    <property type="entry name" value="YojJ-like"/>
    <property type="match status" value="1"/>
</dbReference>
<keyword evidence="9 14" id="KW-0472">Membrane</keyword>
<keyword evidence="11 12" id="KW-0407">Ion channel</keyword>
<evidence type="ECO:0000256" key="14">
    <source>
        <dbReference type="SAM" id="Phobius"/>
    </source>
</evidence>
<dbReference type="InterPro" id="IPR029526">
    <property type="entry name" value="PGBD"/>
</dbReference>
<keyword evidence="8 12" id="KW-0406">Ion transport</keyword>
<dbReference type="Pfam" id="PF13843">
    <property type="entry name" value="DDE_Tnp_1_7"/>
    <property type="match status" value="1"/>
</dbReference>
<name>A0AAV6UIR3_9ARAC</name>
<evidence type="ECO:0000256" key="13">
    <source>
        <dbReference type="SAM" id="MobiDB-lite"/>
    </source>
</evidence>
<evidence type="ECO:0000256" key="5">
    <source>
        <dbReference type="ARBA" id="ARBA00022692"/>
    </source>
</evidence>
<evidence type="ECO:0000256" key="6">
    <source>
        <dbReference type="ARBA" id="ARBA00022989"/>
    </source>
</evidence>
<feature type="region of interest" description="Disordered" evidence="13">
    <location>
        <begin position="1"/>
        <end position="89"/>
    </location>
</feature>
<proteinExistence type="inferred from homology"/>
<organism evidence="16 17">
    <name type="scientific">Oedothorax gibbosus</name>
    <dbReference type="NCBI Taxonomy" id="931172"/>
    <lineage>
        <taxon>Eukaryota</taxon>
        <taxon>Metazoa</taxon>
        <taxon>Ecdysozoa</taxon>
        <taxon>Arthropoda</taxon>
        <taxon>Chelicerata</taxon>
        <taxon>Arachnida</taxon>
        <taxon>Araneae</taxon>
        <taxon>Araneomorphae</taxon>
        <taxon>Entelegynae</taxon>
        <taxon>Araneoidea</taxon>
        <taxon>Linyphiidae</taxon>
        <taxon>Erigoninae</taxon>
        <taxon>Oedothorax</taxon>
    </lineage>
</organism>
<keyword evidence="5 12" id="KW-0812">Transmembrane</keyword>
<keyword evidence="6 14" id="KW-1133">Transmembrane helix</keyword>
<dbReference type="Pfam" id="PF00858">
    <property type="entry name" value="ASC"/>
    <property type="match status" value="1"/>
</dbReference>
<keyword evidence="4 12" id="KW-0894">Sodium channel</keyword>
<evidence type="ECO:0000256" key="1">
    <source>
        <dbReference type="ARBA" id="ARBA00004141"/>
    </source>
</evidence>
<evidence type="ECO:0000256" key="2">
    <source>
        <dbReference type="ARBA" id="ARBA00007193"/>
    </source>
</evidence>
<comment type="subcellular location">
    <subcellularLocation>
        <location evidence="1">Membrane</location>
        <topology evidence="1">Multi-pass membrane protein</topology>
    </subcellularLocation>
</comment>
<evidence type="ECO:0000256" key="8">
    <source>
        <dbReference type="ARBA" id="ARBA00023065"/>
    </source>
</evidence>
<accession>A0AAV6UIR3</accession>
<evidence type="ECO:0000256" key="10">
    <source>
        <dbReference type="ARBA" id="ARBA00023201"/>
    </source>
</evidence>
<feature type="domain" description="PiggyBac transposable element-derived protein" evidence="15">
    <location>
        <begin position="129"/>
        <end position="211"/>
    </location>
</feature>
<evidence type="ECO:0000256" key="12">
    <source>
        <dbReference type="RuleBase" id="RU000679"/>
    </source>
</evidence>
<evidence type="ECO:0000313" key="16">
    <source>
        <dbReference type="EMBL" id="KAG8184129.1"/>
    </source>
</evidence>
<evidence type="ECO:0000259" key="15">
    <source>
        <dbReference type="Pfam" id="PF13843"/>
    </source>
</evidence>
<comment type="caution">
    <text evidence="16">The sequence shown here is derived from an EMBL/GenBank/DDBJ whole genome shotgun (WGS) entry which is preliminary data.</text>
</comment>
<evidence type="ECO:0000256" key="11">
    <source>
        <dbReference type="ARBA" id="ARBA00023303"/>
    </source>
</evidence>
<evidence type="ECO:0000256" key="7">
    <source>
        <dbReference type="ARBA" id="ARBA00023053"/>
    </source>
</evidence>
<dbReference type="GO" id="GO:0005886">
    <property type="term" value="C:plasma membrane"/>
    <property type="evidence" value="ECO:0007669"/>
    <property type="project" value="TreeGrafter"/>
</dbReference>
<feature type="compositionally biased region" description="Acidic residues" evidence="13">
    <location>
        <begin position="56"/>
        <end position="79"/>
    </location>
</feature>
<keyword evidence="3 12" id="KW-0813">Transport</keyword>
<protein>
    <recommendedName>
        <fullName evidence="15">PiggyBac transposable element-derived protein domain-containing protein</fullName>
    </recommendedName>
</protein>
<sequence>MSKRKRALTQSEIEEILFTENTSGSELSSEDDGWPTASSANASFIDNSALVTNLDDTSDEDGMNTDDENDEENMEEDVGVDGATSAEDKDKKNKVFWSTDVKDDKIDITTHFKVGGGPKHNLPVGSEVVDYFKLIFNDDMCEEIRENTNKYAEFVKESTPNKWEPIGNKKWTWKPISHIQEMWNYLTILMIMGIAKLPRLQDYWSANPILGDCMNKVIAQIEMNEILCYCKPSCNRFIFIWFKFRETNYGYSVSSSKLNENFYKTVKAIRTLRSHERGHHNITNTTGDSTMVGLKVYYDTFQVGRDKEVATYSWETMVANVGGNFGFFMGLTLITFVEVLEFLWDLLLNACRKKRRTEHQQCIIVSQ</sequence>
<dbReference type="PANTHER" id="PTHR11690">
    <property type="entry name" value="AMILORIDE-SENSITIVE SODIUM CHANNEL-RELATED"/>
    <property type="match status" value="1"/>
</dbReference>